<comment type="caution">
    <text evidence="2">The sequence shown here is derived from an EMBL/GenBank/DDBJ whole genome shotgun (WGS) entry which is preliminary data.</text>
</comment>
<evidence type="ECO:0000313" key="2">
    <source>
        <dbReference type="EMBL" id="OJG80277.1"/>
    </source>
</evidence>
<sequence length="114" mass="12887">MEKLITIGQFLLDGLKWLMEGTHWLLLTPVVLISAYVLFKMIKKGESVLIFIWALATLSIMCMMLELVLGVRVASLIGAACSLFVCILVCLKKFHIVKKGKHAVSSRDKRRKIR</sequence>
<dbReference type="OrthoDB" id="2194613at2"/>
<keyword evidence="3" id="KW-1185">Reference proteome</keyword>
<feature type="transmembrane region" description="Helical" evidence="1">
    <location>
        <begin position="21"/>
        <end position="39"/>
    </location>
</feature>
<dbReference type="Proteomes" id="UP000182152">
    <property type="component" value="Unassembled WGS sequence"/>
</dbReference>
<protein>
    <submittedName>
        <fullName evidence="2">Uncharacterized protein</fullName>
    </submittedName>
</protein>
<dbReference type="RefSeq" id="WP_071855804.1">
    <property type="nucleotide sequence ID" value="NZ_JXLB01000015.1"/>
</dbReference>
<dbReference type="STRING" id="150033.RV14_GL000646"/>
<keyword evidence="1" id="KW-1133">Transmembrane helix</keyword>
<feature type="transmembrane region" description="Helical" evidence="1">
    <location>
        <begin position="73"/>
        <end position="91"/>
    </location>
</feature>
<keyword evidence="1" id="KW-0812">Transmembrane</keyword>
<feature type="transmembrane region" description="Helical" evidence="1">
    <location>
        <begin position="48"/>
        <end position="67"/>
    </location>
</feature>
<dbReference type="EMBL" id="JXLB01000015">
    <property type="protein sequence ID" value="OJG80277.1"/>
    <property type="molecule type" value="Genomic_DNA"/>
</dbReference>
<reference evidence="2 3" key="1">
    <citation type="submission" date="2014-12" db="EMBL/GenBank/DDBJ databases">
        <title>Draft genome sequences of 29 type strains of Enterococci.</title>
        <authorList>
            <person name="Zhong Z."/>
            <person name="Sun Z."/>
            <person name="Liu W."/>
            <person name="Zhang W."/>
            <person name="Zhang H."/>
        </authorList>
    </citation>
    <scope>NUCLEOTIDE SEQUENCE [LARGE SCALE GENOMIC DNA]</scope>
    <source>
        <strain evidence="2 3">DSM 15687</strain>
    </source>
</reference>
<evidence type="ECO:0000256" key="1">
    <source>
        <dbReference type="SAM" id="Phobius"/>
    </source>
</evidence>
<proteinExistence type="predicted"/>
<name>A0A1L8WH00_9ENTE</name>
<accession>A0A1L8WH00</accession>
<keyword evidence="1" id="KW-0472">Membrane</keyword>
<gene>
    <name evidence="2" type="ORF">RV14_GL000646</name>
</gene>
<organism evidence="2 3">
    <name type="scientific">Enterococcus ratti</name>
    <dbReference type="NCBI Taxonomy" id="150033"/>
    <lineage>
        <taxon>Bacteria</taxon>
        <taxon>Bacillati</taxon>
        <taxon>Bacillota</taxon>
        <taxon>Bacilli</taxon>
        <taxon>Lactobacillales</taxon>
        <taxon>Enterococcaceae</taxon>
        <taxon>Enterococcus</taxon>
    </lineage>
</organism>
<dbReference type="AlphaFoldDB" id="A0A1L8WH00"/>
<evidence type="ECO:0000313" key="3">
    <source>
        <dbReference type="Proteomes" id="UP000182152"/>
    </source>
</evidence>